<keyword evidence="2" id="KW-1185">Reference proteome</keyword>
<accession>A0AA40CF25</accession>
<sequence>MTMLRVLRFVDGIYPNGLIKAMTEKKFCLPTVETLSLRIDGSESWEDGTNEIYPIFIHACPNVTDLRLNITEFDNQGVRGTLDDIDSNIKSIWDAAASLTKLEHLGMFRFGYQHAHENDGRLEKRGSGLCLSDVGNLKSISIYGNVDFPQMPVNHWLLSEDEIGEAAFRN</sequence>
<dbReference type="Proteomes" id="UP001174934">
    <property type="component" value="Unassembled WGS sequence"/>
</dbReference>
<dbReference type="EMBL" id="JAULSR010000001">
    <property type="protein sequence ID" value="KAK0636411.1"/>
    <property type="molecule type" value="Genomic_DNA"/>
</dbReference>
<proteinExistence type="predicted"/>
<protein>
    <submittedName>
        <fullName evidence="1">Uncharacterized protein</fullName>
    </submittedName>
</protein>
<dbReference type="AlphaFoldDB" id="A0AA40CF25"/>
<evidence type="ECO:0000313" key="1">
    <source>
        <dbReference type="EMBL" id="KAK0636411.1"/>
    </source>
</evidence>
<gene>
    <name evidence="1" type="ORF">B0T17DRAFT_613146</name>
</gene>
<evidence type="ECO:0000313" key="2">
    <source>
        <dbReference type="Proteomes" id="UP001174934"/>
    </source>
</evidence>
<organism evidence="1 2">
    <name type="scientific">Bombardia bombarda</name>
    <dbReference type="NCBI Taxonomy" id="252184"/>
    <lineage>
        <taxon>Eukaryota</taxon>
        <taxon>Fungi</taxon>
        <taxon>Dikarya</taxon>
        <taxon>Ascomycota</taxon>
        <taxon>Pezizomycotina</taxon>
        <taxon>Sordariomycetes</taxon>
        <taxon>Sordariomycetidae</taxon>
        <taxon>Sordariales</taxon>
        <taxon>Lasiosphaeriaceae</taxon>
        <taxon>Bombardia</taxon>
    </lineage>
</organism>
<comment type="caution">
    <text evidence="1">The sequence shown here is derived from an EMBL/GenBank/DDBJ whole genome shotgun (WGS) entry which is preliminary data.</text>
</comment>
<name>A0AA40CF25_9PEZI</name>
<reference evidence="1" key="1">
    <citation type="submission" date="2023-06" db="EMBL/GenBank/DDBJ databases">
        <title>Genome-scale phylogeny and comparative genomics of the fungal order Sordariales.</title>
        <authorList>
            <consortium name="Lawrence Berkeley National Laboratory"/>
            <person name="Hensen N."/>
            <person name="Bonometti L."/>
            <person name="Westerberg I."/>
            <person name="Brannstrom I.O."/>
            <person name="Guillou S."/>
            <person name="Cros-Aarteil S."/>
            <person name="Calhoun S."/>
            <person name="Haridas S."/>
            <person name="Kuo A."/>
            <person name="Mondo S."/>
            <person name="Pangilinan J."/>
            <person name="Riley R."/>
            <person name="LaButti K."/>
            <person name="Andreopoulos B."/>
            <person name="Lipzen A."/>
            <person name="Chen C."/>
            <person name="Yanf M."/>
            <person name="Daum C."/>
            <person name="Ng V."/>
            <person name="Clum A."/>
            <person name="Steindorff A."/>
            <person name="Ohm R."/>
            <person name="Martin F."/>
            <person name="Silar P."/>
            <person name="Natvig D."/>
            <person name="Lalanne C."/>
            <person name="Gautier V."/>
            <person name="Ament-velasquez S.L."/>
            <person name="Kruys A."/>
            <person name="Hutchinson M.I."/>
            <person name="Powell A.J."/>
            <person name="Barry K."/>
            <person name="Miller A.N."/>
            <person name="Grigoriev I.V."/>
            <person name="Debuchy R."/>
            <person name="Gladieux P."/>
            <person name="Thoren M.H."/>
            <person name="Johannesson H."/>
        </authorList>
    </citation>
    <scope>NUCLEOTIDE SEQUENCE</scope>
    <source>
        <strain evidence="1">SMH3391-2</strain>
    </source>
</reference>